<dbReference type="Proteomes" id="UP000228700">
    <property type="component" value="Unassembled WGS sequence"/>
</dbReference>
<evidence type="ECO:0000313" key="3">
    <source>
        <dbReference type="Proteomes" id="UP000228700"/>
    </source>
</evidence>
<keyword evidence="1" id="KW-1133">Transmembrane helix</keyword>
<dbReference type="AlphaFoldDB" id="A0A2M8LBK7"/>
<keyword evidence="1" id="KW-0812">Transmembrane</keyword>
<gene>
    <name evidence="2" type="ORF">COV01_02715</name>
</gene>
<proteinExistence type="predicted"/>
<protein>
    <submittedName>
        <fullName evidence="2">Uncharacterized protein</fullName>
    </submittedName>
</protein>
<comment type="caution">
    <text evidence="2">The sequence shown here is derived from an EMBL/GenBank/DDBJ whole genome shotgun (WGS) entry which is preliminary data.</text>
</comment>
<evidence type="ECO:0000313" key="2">
    <source>
        <dbReference type="EMBL" id="PJE73999.1"/>
    </source>
</evidence>
<accession>A0A2M8LBK7</accession>
<feature type="transmembrane region" description="Helical" evidence="1">
    <location>
        <begin position="37"/>
        <end position="59"/>
    </location>
</feature>
<keyword evidence="1" id="KW-0472">Membrane</keyword>
<organism evidence="2 3">
    <name type="scientific">Candidatus Taylorbacteria bacterium CG10_big_fil_rev_8_21_14_0_10_41_48</name>
    <dbReference type="NCBI Taxonomy" id="1975024"/>
    <lineage>
        <taxon>Bacteria</taxon>
        <taxon>Candidatus Tayloriibacteriota</taxon>
    </lineage>
</organism>
<sequence>MNKPPPANKKVPAKKSTKKTPTLLSTIFGLRVRIRHLILTFVWSLAVITATAILVIFIARRGNGSEEQTRVLSAKLDEVKNTIRTENKNNRDVINNAVIELKETTMDTTAAVVKSSGDTIDTFRKITEGVAAKLETEGIKSRQSIEELKSVNQNGFTEIKAKIETNSINANTSIDALNASVKALEDELASVKISQTATVVESPKTHIVNIGDVGLSMAHNAPRVQPRDAERFPGVTSEKWEHVPAGVIYYCSPEAIRHRCVEVDDVSGIIAMSFRGWFSRKLIGQYPVGDTVPIVVGATSIGLMHPTRDFNVKVKR</sequence>
<name>A0A2M8LBK7_9BACT</name>
<evidence type="ECO:0000256" key="1">
    <source>
        <dbReference type="SAM" id="Phobius"/>
    </source>
</evidence>
<reference evidence="3" key="1">
    <citation type="submission" date="2017-09" db="EMBL/GenBank/DDBJ databases">
        <title>Depth-based differentiation of microbial function through sediment-hosted aquifers and enrichment of novel symbionts in the deep terrestrial subsurface.</title>
        <authorList>
            <person name="Probst A.J."/>
            <person name="Ladd B."/>
            <person name="Jarett J.K."/>
            <person name="Geller-Mcgrath D.E."/>
            <person name="Sieber C.M.K."/>
            <person name="Emerson J.B."/>
            <person name="Anantharaman K."/>
            <person name="Thomas B.C."/>
            <person name="Malmstrom R."/>
            <person name="Stieglmeier M."/>
            <person name="Klingl A."/>
            <person name="Woyke T."/>
            <person name="Ryan C.M."/>
            <person name="Banfield J.F."/>
        </authorList>
    </citation>
    <scope>NUCLEOTIDE SEQUENCE [LARGE SCALE GENOMIC DNA]</scope>
</reference>
<dbReference type="EMBL" id="PFEQ01000013">
    <property type="protein sequence ID" value="PJE73999.1"/>
    <property type="molecule type" value="Genomic_DNA"/>
</dbReference>